<reference evidence="9" key="1">
    <citation type="journal article" date="2020" name="Stud. Mycol.">
        <title>101 Dothideomycetes genomes: a test case for predicting lifestyles and emergence of pathogens.</title>
        <authorList>
            <person name="Haridas S."/>
            <person name="Albert R."/>
            <person name="Binder M."/>
            <person name="Bloem J."/>
            <person name="Labutti K."/>
            <person name="Salamov A."/>
            <person name="Andreopoulos B."/>
            <person name="Baker S."/>
            <person name="Barry K."/>
            <person name="Bills G."/>
            <person name="Bluhm B."/>
            <person name="Cannon C."/>
            <person name="Castanera R."/>
            <person name="Culley D."/>
            <person name="Daum C."/>
            <person name="Ezra D."/>
            <person name="Gonzalez J."/>
            <person name="Henrissat B."/>
            <person name="Kuo A."/>
            <person name="Liang C."/>
            <person name="Lipzen A."/>
            <person name="Lutzoni F."/>
            <person name="Magnuson J."/>
            <person name="Mondo S."/>
            <person name="Nolan M."/>
            <person name="Ohm R."/>
            <person name="Pangilinan J."/>
            <person name="Park H.-J."/>
            <person name="Ramirez L."/>
            <person name="Alfaro M."/>
            <person name="Sun H."/>
            <person name="Tritt A."/>
            <person name="Yoshinaga Y."/>
            <person name="Zwiers L.-H."/>
            <person name="Turgeon B."/>
            <person name="Goodwin S."/>
            <person name="Spatafora J."/>
            <person name="Crous P."/>
            <person name="Grigoriev I."/>
        </authorList>
    </citation>
    <scope>NUCLEOTIDE SEQUENCE</scope>
    <source>
        <strain evidence="9">CBS 122368</strain>
    </source>
</reference>
<dbReference type="PANTHER" id="PTHR33048">
    <property type="entry name" value="PTH11-LIKE INTEGRAL MEMBRANE PROTEIN (AFU_ORTHOLOGUE AFUA_5G11245)"/>
    <property type="match status" value="1"/>
</dbReference>
<organism evidence="9 10">
    <name type="scientific">Trematosphaeria pertusa</name>
    <dbReference type="NCBI Taxonomy" id="390896"/>
    <lineage>
        <taxon>Eukaryota</taxon>
        <taxon>Fungi</taxon>
        <taxon>Dikarya</taxon>
        <taxon>Ascomycota</taxon>
        <taxon>Pezizomycotina</taxon>
        <taxon>Dothideomycetes</taxon>
        <taxon>Pleosporomycetidae</taxon>
        <taxon>Pleosporales</taxon>
        <taxon>Massarineae</taxon>
        <taxon>Trematosphaeriaceae</taxon>
        <taxon>Trematosphaeria</taxon>
    </lineage>
</organism>
<feature type="transmembrane region" description="Helical" evidence="7">
    <location>
        <begin position="111"/>
        <end position="133"/>
    </location>
</feature>
<feature type="region of interest" description="Disordered" evidence="6">
    <location>
        <begin position="315"/>
        <end position="338"/>
    </location>
</feature>
<evidence type="ECO:0000256" key="6">
    <source>
        <dbReference type="SAM" id="MobiDB-lite"/>
    </source>
</evidence>
<comment type="similarity">
    <text evidence="5">Belongs to the SAT4 family.</text>
</comment>
<dbReference type="InterPro" id="IPR052337">
    <property type="entry name" value="SAT4-like"/>
</dbReference>
<keyword evidence="2 7" id="KW-0812">Transmembrane</keyword>
<evidence type="ECO:0000313" key="10">
    <source>
        <dbReference type="Proteomes" id="UP000800094"/>
    </source>
</evidence>
<name>A0A6A6HWZ2_9PLEO</name>
<dbReference type="AlphaFoldDB" id="A0A6A6HWZ2"/>
<feature type="transmembrane region" description="Helical" evidence="7">
    <location>
        <begin position="34"/>
        <end position="54"/>
    </location>
</feature>
<dbReference type="PANTHER" id="PTHR33048:SF42">
    <property type="entry name" value="INTEGRAL MEMBRANE PROTEIN"/>
    <property type="match status" value="1"/>
</dbReference>
<dbReference type="Pfam" id="PF20684">
    <property type="entry name" value="Fung_rhodopsin"/>
    <property type="match status" value="1"/>
</dbReference>
<evidence type="ECO:0000313" key="9">
    <source>
        <dbReference type="EMBL" id="KAF2242439.1"/>
    </source>
</evidence>
<dbReference type="GeneID" id="54577644"/>
<feature type="transmembrane region" description="Helical" evidence="7">
    <location>
        <begin position="74"/>
        <end position="91"/>
    </location>
</feature>
<feature type="transmembrane region" description="Helical" evidence="7">
    <location>
        <begin position="161"/>
        <end position="181"/>
    </location>
</feature>
<keyword evidence="10" id="KW-1185">Reference proteome</keyword>
<evidence type="ECO:0000256" key="3">
    <source>
        <dbReference type="ARBA" id="ARBA00022989"/>
    </source>
</evidence>
<evidence type="ECO:0000259" key="8">
    <source>
        <dbReference type="Pfam" id="PF20684"/>
    </source>
</evidence>
<accession>A0A6A6HWZ2</accession>
<evidence type="ECO:0000256" key="5">
    <source>
        <dbReference type="ARBA" id="ARBA00038359"/>
    </source>
</evidence>
<gene>
    <name evidence="9" type="ORF">BU26DRAFT_438891</name>
</gene>
<protein>
    <recommendedName>
        <fullName evidence="8">Rhodopsin domain-containing protein</fullName>
    </recommendedName>
</protein>
<evidence type="ECO:0000256" key="1">
    <source>
        <dbReference type="ARBA" id="ARBA00004141"/>
    </source>
</evidence>
<evidence type="ECO:0000256" key="4">
    <source>
        <dbReference type="ARBA" id="ARBA00023136"/>
    </source>
</evidence>
<keyword evidence="3 7" id="KW-1133">Transmembrane helix</keyword>
<feature type="domain" description="Rhodopsin" evidence="8">
    <location>
        <begin position="19"/>
        <end position="254"/>
    </location>
</feature>
<feature type="transmembrane region" description="Helical" evidence="7">
    <location>
        <begin position="6"/>
        <end position="22"/>
    </location>
</feature>
<proteinExistence type="inferred from homology"/>
<evidence type="ECO:0000256" key="7">
    <source>
        <dbReference type="SAM" id="Phobius"/>
    </source>
</evidence>
<feature type="compositionally biased region" description="Basic and acidic residues" evidence="6">
    <location>
        <begin position="316"/>
        <end position="329"/>
    </location>
</feature>
<dbReference type="OrthoDB" id="3934549at2759"/>
<dbReference type="InterPro" id="IPR049326">
    <property type="entry name" value="Rhodopsin_dom_fungi"/>
</dbReference>
<dbReference type="GO" id="GO:0016020">
    <property type="term" value="C:membrane"/>
    <property type="evidence" value="ECO:0007669"/>
    <property type="project" value="UniProtKB-SubCell"/>
</dbReference>
<sequence>MVAGVWSVTAIALFFLLSRIAFKWRSGKRIGADDWILATSWCLLAIYASLIHVATSYGLGYHLADIAETNLPYALKYLTIGEFFVIIALQVSKTSFAVTLLRLVARTWQTWALWAIIVSLNVVMGLDAIFVFVSCNPTAKIWRSELPGHCWNPRDGINVSIFAGVYSGVMDLVLAAFPVVLLQPLKIDKKEKIGVSIAMSLGVFAGIAAFIKSAYLPQLGRWKDVTYSSYIILIWAAAEAAITIVATSIPYLRLAVIQSKRQSRGYRVHDEELHMDRVTPKLKSDITVSTLTDKKRIAIPDSVKRNANMKSVRLGQTKEQERDTWDKYTDQLSRGSLS</sequence>
<dbReference type="EMBL" id="ML987208">
    <property type="protein sequence ID" value="KAF2242439.1"/>
    <property type="molecule type" value="Genomic_DNA"/>
</dbReference>
<feature type="transmembrane region" description="Helical" evidence="7">
    <location>
        <begin position="193"/>
        <end position="215"/>
    </location>
</feature>
<comment type="subcellular location">
    <subcellularLocation>
        <location evidence="1">Membrane</location>
        <topology evidence="1">Multi-pass membrane protein</topology>
    </subcellularLocation>
</comment>
<dbReference type="RefSeq" id="XP_033677443.1">
    <property type="nucleotide sequence ID" value="XM_033824314.1"/>
</dbReference>
<evidence type="ECO:0000256" key="2">
    <source>
        <dbReference type="ARBA" id="ARBA00022692"/>
    </source>
</evidence>
<dbReference type="Proteomes" id="UP000800094">
    <property type="component" value="Unassembled WGS sequence"/>
</dbReference>
<feature type="transmembrane region" description="Helical" evidence="7">
    <location>
        <begin position="227"/>
        <end position="252"/>
    </location>
</feature>
<keyword evidence="4 7" id="KW-0472">Membrane</keyword>